<organism evidence="7 8">
    <name type="scientific">Trichostrongylus colubriformis</name>
    <name type="common">Black scour worm</name>
    <dbReference type="NCBI Taxonomy" id="6319"/>
    <lineage>
        <taxon>Eukaryota</taxon>
        <taxon>Metazoa</taxon>
        <taxon>Ecdysozoa</taxon>
        <taxon>Nematoda</taxon>
        <taxon>Chromadorea</taxon>
        <taxon>Rhabditida</taxon>
        <taxon>Rhabditina</taxon>
        <taxon>Rhabditomorpha</taxon>
        <taxon>Strongyloidea</taxon>
        <taxon>Trichostrongylidae</taxon>
        <taxon>Trichostrongylus</taxon>
    </lineage>
</organism>
<dbReference type="PANTHER" id="PTHR24055">
    <property type="entry name" value="MITOGEN-ACTIVATED PROTEIN KINASE"/>
    <property type="match status" value="1"/>
</dbReference>
<keyword evidence="1" id="KW-0723">Serine/threonine-protein kinase</keyword>
<name>A0AAN8FEP3_TRICO</name>
<keyword evidence="4 7" id="KW-0418">Kinase</keyword>
<dbReference type="GO" id="GO:0005524">
    <property type="term" value="F:ATP binding"/>
    <property type="evidence" value="ECO:0007669"/>
    <property type="project" value="UniProtKB-KW"/>
</dbReference>
<dbReference type="InterPro" id="IPR000719">
    <property type="entry name" value="Prot_kinase_dom"/>
</dbReference>
<protein>
    <submittedName>
        <fullName evidence="7">Mitogen-activated protein kinase</fullName>
    </submittedName>
</protein>
<keyword evidence="3" id="KW-0547">Nucleotide-binding</keyword>
<dbReference type="AlphaFoldDB" id="A0AAN8FEP3"/>
<evidence type="ECO:0000256" key="5">
    <source>
        <dbReference type="ARBA" id="ARBA00022840"/>
    </source>
</evidence>
<dbReference type="SMART" id="SM00220">
    <property type="entry name" value="S_TKc"/>
    <property type="match status" value="1"/>
</dbReference>
<dbReference type="Pfam" id="PF00069">
    <property type="entry name" value="Pkinase"/>
    <property type="match status" value="1"/>
</dbReference>
<sequence length="274" mass="30911">MLEQCRMDVRFHLEGTPYVADDTIGTGAYGVVCKAKHVPSQRAYLHSVGIVHRDLKPSNLLVNGDCLLRIADFGMARSTDQTSSTSDKFLTQYVATRWYRAPELLFSMIDYDTKVDMWSAGCIFAEMIMRRQIFPGKDGVSQVKMIVYYLGTPEERVMSQITSDIVLGWIESCGKKEPLPWTAILPKASAEALKVIDRLLQISPWNRSDAEEVLSLPYLATYHDPAFEPTCPLKARFDADAIEELPVNKLIEHLAHEASIFDAIRGPYATRNFE</sequence>
<evidence type="ECO:0000259" key="6">
    <source>
        <dbReference type="PROSITE" id="PS50011"/>
    </source>
</evidence>
<gene>
    <name evidence="7" type="ORF">GCK32_007161</name>
</gene>
<dbReference type="GO" id="GO:0004674">
    <property type="term" value="F:protein serine/threonine kinase activity"/>
    <property type="evidence" value="ECO:0007669"/>
    <property type="project" value="UniProtKB-KW"/>
</dbReference>
<evidence type="ECO:0000256" key="2">
    <source>
        <dbReference type="ARBA" id="ARBA00022679"/>
    </source>
</evidence>
<keyword evidence="5" id="KW-0067">ATP-binding</keyword>
<dbReference type="InterPro" id="IPR011009">
    <property type="entry name" value="Kinase-like_dom_sf"/>
</dbReference>
<dbReference type="PROSITE" id="PS50011">
    <property type="entry name" value="PROTEIN_KINASE_DOM"/>
    <property type="match status" value="1"/>
</dbReference>
<dbReference type="FunFam" id="1.10.510.10:FF:000624">
    <property type="entry name" value="Mitogen-activated protein kinase"/>
    <property type="match status" value="1"/>
</dbReference>
<evidence type="ECO:0000256" key="1">
    <source>
        <dbReference type="ARBA" id="ARBA00022527"/>
    </source>
</evidence>
<dbReference type="InterPro" id="IPR008271">
    <property type="entry name" value="Ser/Thr_kinase_AS"/>
</dbReference>
<evidence type="ECO:0000256" key="3">
    <source>
        <dbReference type="ARBA" id="ARBA00022741"/>
    </source>
</evidence>
<dbReference type="InterPro" id="IPR050117">
    <property type="entry name" value="MAPK"/>
</dbReference>
<proteinExistence type="predicted"/>
<comment type="caution">
    <text evidence="7">The sequence shown here is derived from an EMBL/GenBank/DDBJ whole genome shotgun (WGS) entry which is preliminary data.</text>
</comment>
<reference evidence="7 8" key="1">
    <citation type="submission" date="2019-10" db="EMBL/GenBank/DDBJ databases">
        <title>Assembly and Annotation for the nematode Trichostrongylus colubriformis.</title>
        <authorList>
            <person name="Martin J."/>
        </authorList>
    </citation>
    <scope>NUCLEOTIDE SEQUENCE [LARGE SCALE GENOMIC DNA]</scope>
    <source>
        <strain evidence="7">G859</strain>
        <tissue evidence="7">Whole worm</tissue>
    </source>
</reference>
<evidence type="ECO:0000313" key="7">
    <source>
        <dbReference type="EMBL" id="KAK5977711.1"/>
    </source>
</evidence>
<dbReference type="SUPFAM" id="SSF56112">
    <property type="entry name" value="Protein kinase-like (PK-like)"/>
    <property type="match status" value="1"/>
</dbReference>
<dbReference type="Gene3D" id="1.10.510.10">
    <property type="entry name" value="Transferase(Phosphotransferase) domain 1"/>
    <property type="match status" value="1"/>
</dbReference>
<accession>A0AAN8FEP3</accession>
<dbReference type="PROSITE" id="PS00108">
    <property type="entry name" value="PROTEIN_KINASE_ST"/>
    <property type="match status" value="1"/>
</dbReference>
<keyword evidence="2" id="KW-0808">Transferase</keyword>
<keyword evidence="8" id="KW-1185">Reference proteome</keyword>
<feature type="domain" description="Protein kinase" evidence="6">
    <location>
        <begin position="1"/>
        <end position="219"/>
    </location>
</feature>
<dbReference type="EMBL" id="WIXE01010257">
    <property type="protein sequence ID" value="KAK5977711.1"/>
    <property type="molecule type" value="Genomic_DNA"/>
</dbReference>
<dbReference type="Proteomes" id="UP001331761">
    <property type="component" value="Unassembled WGS sequence"/>
</dbReference>
<evidence type="ECO:0000313" key="8">
    <source>
        <dbReference type="Proteomes" id="UP001331761"/>
    </source>
</evidence>
<evidence type="ECO:0000256" key="4">
    <source>
        <dbReference type="ARBA" id="ARBA00022777"/>
    </source>
</evidence>